<protein>
    <submittedName>
        <fullName evidence="6">LysR family transcriptional regulator</fullName>
    </submittedName>
</protein>
<evidence type="ECO:0000256" key="4">
    <source>
        <dbReference type="ARBA" id="ARBA00023163"/>
    </source>
</evidence>
<dbReference type="InterPro" id="IPR005119">
    <property type="entry name" value="LysR_subst-bd"/>
</dbReference>
<keyword evidence="2" id="KW-0805">Transcription regulation</keyword>
<proteinExistence type="inferred from homology"/>
<comment type="caution">
    <text evidence="6">The sequence shown here is derived from an EMBL/GenBank/DDBJ whole genome shotgun (WGS) entry which is preliminary data.</text>
</comment>
<sequence length="289" mass="32075">MNWDNIRYLLAVARTGSLRAAALRLNVDQATVARRLHHIEEELNTSLFNRSPEGYRLTEYGERLLPDIEQMEATAAIIERKSAGMNSALAGKVHIASTDSLGRCFILPALSALRQRHPDIRVMLSTSPEIVDIRRGAADLAVRSARPSDGNLIIRRLANLHPGLYASQEYVTRRGLPVPGSAFSGHDLVMFPETSVPQYWQRLCGEPLTNGNIVLEATSQWLFIEALRQGLGVGMMAREIVQRYCPELINVMPARSEPADIWLVVNPDVWSAERIQAVIAAIGTAFEDI</sequence>
<reference evidence="6 7" key="1">
    <citation type="submission" date="2021-03" db="EMBL/GenBank/DDBJ databases">
        <title>Five novel Rahnella species.</title>
        <authorList>
            <person name="Brady C."/>
            <person name="Asselin J."/>
            <person name="Beer S."/>
            <person name="Bruberg M.B."/>
            <person name="Crampton B."/>
            <person name="Venter S."/>
            <person name="Arnold D."/>
            <person name="Denman S."/>
        </authorList>
    </citation>
    <scope>NUCLEOTIDE SEQUENCE [LARGE SCALE GENOMIC DNA]</scope>
    <source>
        <strain evidence="6 7">L72c</strain>
    </source>
</reference>
<gene>
    <name evidence="6" type="ORF">J1786_07070</name>
</gene>
<keyword evidence="3" id="KW-0238">DNA-binding</keyword>
<keyword evidence="7" id="KW-1185">Reference proteome</keyword>
<dbReference type="PANTHER" id="PTHR30537:SF3">
    <property type="entry name" value="TRANSCRIPTIONAL REGULATORY PROTEIN"/>
    <property type="match status" value="1"/>
</dbReference>
<dbReference type="PROSITE" id="PS50931">
    <property type="entry name" value="HTH_LYSR"/>
    <property type="match status" value="1"/>
</dbReference>
<dbReference type="EMBL" id="JAFMOU010000064">
    <property type="protein sequence ID" value="MBU9834576.1"/>
    <property type="molecule type" value="Genomic_DNA"/>
</dbReference>
<dbReference type="InterPro" id="IPR058163">
    <property type="entry name" value="LysR-type_TF_proteobact-type"/>
</dbReference>
<evidence type="ECO:0000313" key="6">
    <source>
        <dbReference type="EMBL" id="MBU9834576.1"/>
    </source>
</evidence>
<dbReference type="Proteomes" id="UP000699865">
    <property type="component" value="Unassembled WGS sequence"/>
</dbReference>
<name>A0ABS6KY97_9GAMM</name>
<dbReference type="PANTHER" id="PTHR30537">
    <property type="entry name" value="HTH-TYPE TRANSCRIPTIONAL REGULATOR"/>
    <property type="match status" value="1"/>
</dbReference>
<evidence type="ECO:0000256" key="2">
    <source>
        <dbReference type="ARBA" id="ARBA00023015"/>
    </source>
</evidence>
<evidence type="ECO:0000259" key="5">
    <source>
        <dbReference type="PROSITE" id="PS50931"/>
    </source>
</evidence>
<evidence type="ECO:0000256" key="1">
    <source>
        <dbReference type="ARBA" id="ARBA00009437"/>
    </source>
</evidence>
<comment type="similarity">
    <text evidence="1">Belongs to the LysR transcriptional regulatory family.</text>
</comment>
<keyword evidence="4" id="KW-0804">Transcription</keyword>
<feature type="domain" description="HTH lysR-type" evidence="5">
    <location>
        <begin position="1"/>
        <end position="58"/>
    </location>
</feature>
<accession>A0ABS6KY97</accession>
<organism evidence="6 7">
    <name type="scientific">Rahnella perminowiae</name>
    <dbReference type="NCBI Taxonomy" id="2816244"/>
    <lineage>
        <taxon>Bacteria</taxon>
        <taxon>Pseudomonadati</taxon>
        <taxon>Pseudomonadota</taxon>
        <taxon>Gammaproteobacteria</taxon>
        <taxon>Enterobacterales</taxon>
        <taxon>Yersiniaceae</taxon>
        <taxon>Rahnella</taxon>
    </lineage>
</organism>
<dbReference type="RefSeq" id="WP_217137950.1">
    <property type="nucleotide sequence ID" value="NZ_JAFMOU010000064.1"/>
</dbReference>
<dbReference type="Pfam" id="PF03466">
    <property type="entry name" value="LysR_substrate"/>
    <property type="match status" value="1"/>
</dbReference>
<evidence type="ECO:0000256" key="3">
    <source>
        <dbReference type="ARBA" id="ARBA00023125"/>
    </source>
</evidence>
<evidence type="ECO:0000313" key="7">
    <source>
        <dbReference type="Proteomes" id="UP000699865"/>
    </source>
</evidence>
<dbReference type="InterPro" id="IPR000847">
    <property type="entry name" value="LysR_HTH_N"/>
</dbReference>
<dbReference type="Pfam" id="PF00126">
    <property type="entry name" value="HTH_1"/>
    <property type="match status" value="1"/>
</dbReference>